<evidence type="ECO:0000313" key="1">
    <source>
        <dbReference type="EMBL" id="AFM92602.1"/>
    </source>
</evidence>
<proteinExistence type="predicted"/>
<name>I6UBY3_9CYAN</name>
<dbReference type="AlphaFoldDB" id="I6UBY3"/>
<sequence length="122" mass="13959">MVDHYSAQLTLFGASTPGQLLLGDWNMKSVILLTTVITGLSVLPAKAQTPFIFGLPTSQDVPVIVFSHFTQPYPNYYPGPGFYQYSHYFWASEQHLDFEKYDYLLSEDLVYDFPIVGNFKYK</sequence>
<reference evidence="1" key="1">
    <citation type="journal article" date="2012" name="ISME J.">
        <title>Dinitrogen fixation in a unicellular chlorophyll d-containing cyanobacterium.</title>
        <authorList>
            <person name="Pfreundt U."/>
            <person name="Stal L.J."/>
            <person name="Voss B."/>
            <person name="Hess W.R."/>
        </authorList>
    </citation>
    <scope>NUCLEOTIDE SEQUENCE</scope>
    <source>
        <strain evidence="1">HICR111A</strain>
    </source>
</reference>
<protein>
    <submittedName>
        <fullName evidence="1">Uncharacterized protein</fullName>
    </submittedName>
</protein>
<organism evidence="1">
    <name type="scientific">Acaryochloris sp. HICR111A</name>
    <dbReference type="NCBI Taxonomy" id="576912"/>
    <lineage>
        <taxon>Bacteria</taxon>
        <taxon>Bacillati</taxon>
        <taxon>Cyanobacteriota</taxon>
        <taxon>Cyanophyceae</taxon>
        <taxon>Acaryochloridales</taxon>
        <taxon>Acaryochloridaceae</taxon>
        <taxon>Acaryochloris</taxon>
    </lineage>
</organism>
<dbReference type="EMBL" id="JN585763">
    <property type="protein sequence ID" value="AFM92602.1"/>
    <property type="molecule type" value="Genomic_DNA"/>
</dbReference>
<accession>I6UBY3</accession>